<proteinExistence type="predicted"/>
<feature type="coiled-coil region" evidence="1">
    <location>
        <begin position="207"/>
        <end position="234"/>
    </location>
</feature>
<organism evidence="2 3">
    <name type="scientific">Roseburia hominis</name>
    <dbReference type="NCBI Taxonomy" id="301301"/>
    <lineage>
        <taxon>Bacteria</taxon>
        <taxon>Bacillati</taxon>
        <taxon>Bacillota</taxon>
        <taxon>Clostridia</taxon>
        <taxon>Lachnospirales</taxon>
        <taxon>Lachnospiraceae</taxon>
        <taxon>Roseburia</taxon>
    </lineage>
</organism>
<reference evidence="2 3" key="1">
    <citation type="submission" date="2018-08" db="EMBL/GenBank/DDBJ databases">
        <title>A genome reference for cultivated species of the human gut microbiota.</title>
        <authorList>
            <person name="Zou Y."/>
            <person name="Xue W."/>
            <person name="Luo G."/>
        </authorList>
    </citation>
    <scope>NUCLEOTIDE SEQUENCE [LARGE SCALE GENOMIC DNA]</scope>
    <source>
        <strain evidence="2 3">AF22-12AC</strain>
    </source>
</reference>
<sequence length="307" mass="35276">MERVYFSINEAGAKTANDMMSFSEYKTGSKTAGYKAQVDKAYELAEKVIEARPTEEERVSKLCERYSRRLAQNINKDIQIGMMCPSVMISGAGNFPVKKKEKQVAAWDKNHEDYKEVEAILGKIEAIFYGKDVIKSDDENAIEKLQDKVDGLREDQERMKQANKAIRMKDKEKGDATLHDMGYTDEQIAQLREPDFCGRIGFPDYMLANNNANIRRLEGRIKSLQKTKSQGTQESENKFFKVKENVEAMRIQLFFEGKPEPEVRDILKSNGFRWAPSVGAWQRQLNNNGKYAVERVIRELEEMEAAE</sequence>
<keyword evidence="1" id="KW-0175">Coiled coil</keyword>
<dbReference type="RefSeq" id="WP_012742894.1">
    <property type="nucleotide sequence ID" value="NZ_QRVL01000001.1"/>
</dbReference>
<evidence type="ECO:0000313" key="2">
    <source>
        <dbReference type="EMBL" id="RGS41949.1"/>
    </source>
</evidence>
<evidence type="ECO:0000256" key="1">
    <source>
        <dbReference type="SAM" id="Coils"/>
    </source>
</evidence>
<gene>
    <name evidence="2" type="ORF">DWX93_00995</name>
</gene>
<dbReference type="EMBL" id="QRVL01000001">
    <property type="protein sequence ID" value="RGS41949.1"/>
    <property type="molecule type" value="Genomic_DNA"/>
</dbReference>
<dbReference type="AlphaFoldDB" id="A0A395VD07"/>
<feature type="coiled-coil region" evidence="1">
    <location>
        <begin position="97"/>
        <end position="172"/>
    </location>
</feature>
<comment type="caution">
    <text evidence="2">The sequence shown here is derived from an EMBL/GenBank/DDBJ whole genome shotgun (WGS) entry which is preliminary data.</text>
</comment>
<dbReference type="GeneID" id="86988840"/>
<accession>A0A395VD07</accession>
<protein>
    <submittedName>
        <fullName evidence="2">Uncharacterized protein</fullName>
    </submittedName>
</protein>
<name>A0A395VD07_9FIRM</name>
<evidence type="ECO:0000313" key="3">
    <source>
        <dbReference type="Proteomes" id="UP000266172"/>
    </source>
</evidence>
<dbReference type="Proteomes" id="UP000266172">
    <property type="component" value="Unassembled WGS sequence"/>
</dbReference>